<dbReference type="FunFam" id="1.10.10.10:FF:000088">
    <property type="entry name" value="Forkhead box protein J3"/>
    <property type="match status" value="1"/>
</dbReference>
<evidence type="ECO:0000256" key="3">
    <source>
        <dbReference type="ARBA" id="ARBA00023125"/>
    </source>
</evidence>
<dbReference type="Pfam" id="PF00250">
    <property type="entry name" value="Forkhead"/>
    <property type="match status" value="1"/>
</dbReference>
<evidence type="ECO:0000256" key="7">
    <source>
        <dbReference type="SAM" id="MobiDB-lite"/>
    </source>
</evidence>
<dbReference type="PRINTS" id="PR00053">
    <property type="entry name" value="FORKHEAD"/>
</dbReference>
<evidence type="ECO:0000256" key="1">
    <source>
        <dbReference type="ARBA" id="ARBA00004123"/>
    </source>
</evidence>
<keyword evidence="4" id="KW-0804">Transcription</keyword>
<accession>A0A7I8VHP0</accession>
<keyword evidence="10" id="KW-1185">Reference proteome</keyword>
<dbReference type="PROSITE" id="PS50039">
    <property type="entry name" value="FORK_HEAD_3"/>
    <property type="match status" value="1"/>
</dbReference>
<dbReference type="Proteomes" id="UP000549394">
    <property type="component" value="Unassembled WGS sequence"/>
</dbReference>
<feature type="compositionally biased region" description="Low complexity" evidence="7">
    <location>
        <begin position="30"/>
        <end position="41"/>
    </location>
</feature>
<dbReference type="InterPro" id="IPR030456">
    <property type="entry name" value="TF_fork_head_CS_2"/>
</dbReference>
<reference evidence="9 10" key="1">
    <citation type="submission" date="2020-08" db="EMBL/GenBank/DDBJ databases">
        <authorList>
            <person name="Hejnol A."/>
        </authorList>
    </citation>
    <scope>NUCLEOTIDE SEQUENCE [LARGE SCALE GENOMIC DNA]</scope>
</reference>
<evidence type="ECO:0000259" key="8">
    <source>
        <dbReference type="PROSITE" id="PS50039"/>
    </source>
</evidence>
<dbReference type="PROSITE" id="PS00658">
    <property type="entry name" value="FORK_HEAD_2"/>
    <property type="match status" value="1"/>
</dbReference>
<keyword evidence="2" id="KW-0805">Transcription regulation</keyword>
<feature type="region of interest" description="Disordered" evidence="7">
    <location>
        <begin position="120"/>
        <end position="155"/>
    </location>
</feature>
<dbReference type="OrthoDB" id="10029558at2759"/>
<dbReference type="Gene3D" id="1.10.10.10">
    <property type="entry name" value="Winged helix-like DNA-binding domain superfamily/Winged helix DNA-binding domain"/>
    <property type="match status" value="1"/>
</dbReference>
<dbReference type="SUPFAM" id="SSF46785">
    <property type="entry name" value="Winged helix' DNA-binding domain"/>
    <property type="match status" value="1"/>
</dbReference>
<dbReference type="PANTHER" id="PTHR46078">
    <property type="entry name" value="FORKHEAD BOX PROTEIN J2 FAMILY MEMBER"/>
    <property type="match status" value="1"/>
</dbReference>
<dbReference type="SMART" id="SM00339">
    <property type="entry name" value="FH"/>
    <property type="match status" value="1"/>
</dbReference>
<dbReference type="GO" id="GO:0000981">
    <property type="term" value="F:DNA-binding transcription factor activity, RNA polymerase II-specific"/>
    <property type="evidence" value="ECO:0007669"/>
    <property type="project" value="TreeGrafter"/>
</dbReference>
<name>A0A7I8VHP0_9ANNE</name>
<feature type="region of interest" description="Disordered" evidence="7">
    <location>
        <begin position="26"/>
        <end position="55"/>
    </location>
</feature>
<dbReference type="GO" id="GO:0005634">
    <property type="term" value="C:nucleus"/>
    <property type="evidence" value="ECO:0007669"/>
    <property type="project" value="UniProtKB-SubCell"/>
</dbReference>
<evidence type="ECO:0000313" key="10">
    <source>
        <dbReference type="Proteomes" id="UP000549394"/>
    </source>
</evidence>
<evidence type="ECO:0000256" key="2">
    <source>
        <dbReference type="ARBA" id="ARBA00023015"/>
    </source>
</evidence>
<evidence type="ECO:0000256" key="6">
    <source>
        <dbReference type="PROSITE-ProRule" id="PRU00089"/>
    </source>
</evidence>
<dbReference type="InterPro" id="IPR036390">
    <property type="entry name" value="WH_DNA-bd_sf"/>
</dbReference>
<evidence type="ECO:0000313" key="9">
    <source>
        <dbReference type="EMBL" id="CAD5115523.1"/>
    </source>
</evidence>
<evidence type="ECO:0000256" key="4">
    <source>
        <dbReference type="ARBA" id="ARBA00023163"/>
    </source>
</evidence>
<dbReference type="InterPro" id="IPR001766">
    <property type="entry name" value="Fork_head_dom"/>
</dbReference>
<protein>
    <submittedName>
        <fullName evidence="9">DgyrCDS4489</fullName>
    </submittedName>
</protein>
<dbReference type="InterPro" id="IPR045912">
    <property type="entry name" value="FOXJ2/3-like"/>
</dbReference>
<keyword evidence="3 6" id="KW-0238">DNA-binding</keyword>
<feature type="domain" description="Fork-head" evidence="8">
    <location>
        <begin position="55"/>
        <end position="138"/>
    </location>
</feature>
<keyword evidence="5 6" id="KW-0539">Nucleus</keyword>
<organism evidence="9 10">
    <name type="scientific">Dimorphilus gyrociliatus</name>
    <dbReference type="NCBI Taxonomy" id="2664684"/>
    <lineage>
        <taxon>Eukaryota</taxon>
        <taxon>Metazoa</taxon>
        <taxon>Spiralia</taxon>
        <taxon>Lophotrochozoa</taxon>
        <taxon>Annelida</taxon>
        <taxon>Polychaeta</taxon>
        <taxon>Polychaeta incertae sedis</taxon>
        <taxon>Dinophilidae</taxon>
        <taxon>Dimorphilus</taxon>
    </lineage>
</organism>
<dbReference type="PANTHER" id="PTHR46078:SF2">
    <property type="entry name" value="FORK-HEAD DOMAIN-CONTAINING PROTEIN"/>
    <property type="match status" value="1"/>
</dbReference>
<sequence length="247" mass="26809">MATGDCDSSLTGVDWLLQLNISGALGRGTNNNNNNNSPNSNALKNEENKPAKERKPSYSYANLITFAINSSPKKKMTLSEIYDWICSNFPYFKENGTGWKNSIRHNLSLNKNFLKVPRSKDDPGKGSYWAIDNNPPEDSPLLSKKKKFPTSRPSPYGAENTVPANFVYNQLSPQIASGQPTLASVNTILSSSSSMNSLTPQSPMTSTTDGACLTASSSSSNFIESQGSVDLNASFSKLYQQLECVPG</sequence>
<dbReference type="AlphaFoldDB" id="A0A7I8VHP0"/>
<dbReference type="EMBL" id="CAJFCJ010000006">
    <property type="protein sequence ID" value="CAD5115523.1"/>
    <property type="molecule type" value="Genomic_DNA"/>
</dbReference>
<feature type="DNA-binding region" description="Fork-head" evidence="6">
    <location>
        <begin position="55"/>
        <end position="138"/>
    </location>
</feature>
<comment type="caution">
    <text evidence="9">The sequence shown here is derived from an EMBL/GenBank/DDBJ whole genome shotgun (WGS) entry which is preliminary data.</text>
</comment>
<dbReference type="GO" id="GO:0000978">
    <property type="term" value="F:RNA polymerase II cis-regulatory region sequence-specific DNA binding"/>
    <property type="evidence" value="ECO:0007669"/>
    <property type="project" value="TreeGrafter"/>
</dbReference>
<dbReference type="InterPro" id="IPR036388">
    <property type="entry name" value="WH-like_DNA-bd_sf"/>
</dbReference>
<feature type="compositionally biased region" description="Basic and acidic residues" evidence="7">
    <location>
        <begin position="44"/>
        <end position="55"/>
    </location>
</feature>
<proteinExistence type="predicted"/>
<evidence type="ECO:0000256" key="5">
    <source>
        <dbReference type="ARBA" id="ARBA00023242"/>
    </source>
</evidence>
<dbReference type="CDD" id="cd20024">
    <property type="entry name" value="FH_FOXJ2-like"/>
    <property type="match status" value="1"/>
</dbReference>
<comment type="subcellular location">
    <subcellularLocation>
        <location evidence="1 6">Nucleus</location>
    </subcellularLocation>
</comment>
<gene>
    <name evidence="9" type="ORF">DGYR_LOCUS4254</name>
</gene>